<evidence type="ECO:0000256" key="1">
    <source>
        <dbReference type="SAM" id="Coils"/>
    </source>
</evidence>
<keyword evidence="4" id="KW-1185">Reference proteome</keyword>
<proteinExistence type="predicted"/>
<dbReference type="EnsemblMetazoa" id="AALFPA23_020393.R30104">
    <property type="protein sequence ID" value="AALFPA23_020393.P30104"/>
    <property type="gene ID" value="AALFPA23_020393"/>
</dbReference>
<reference evidence="3" key="2">
    <citation type="submission" date="2025-05" db="UniProtKB">
        <authorList>
            <consortium name="EnsemblMetazoa"/>
        </authorList>
    </citation>
    <scope>IDENTIFICATION</scope>
    <source>
        <strain evidence="3">Foshan</strain>
    </source>
</reference>
<dbReference type="CDD" id="cd23667">
    <property type="entry name" value="beta-trefoil_Ricin_CqDVP-like"/>
    <property type="match status" value="1"/>
</dbReference>
<feature type="region of interest" description="Disordered" evidence="2">
    <location>
        <begin position="113"/>
        <end position="142"/>
    </location>
</feature>
<organism evidence="3 4">
    <name type="scientific">Aedes albopictus</name>
    <name type="common">Asian tiger mosquito</name>
    <name type="synonym">Stegomyia albopicta</name>
    <dbReference type="NCBI Taxonomy" id="7160"/>
    <lineage>
        <taxon>Eukaryota</taxon>
        <taxon>Metazoa</taxon>
        <taxon>Ecdysozoa</taxon>
        <taxon>Arthropoda</taxon>
        <taxon>Hexapoda</taxon>
        <taxon>Insecta</taxon>
        <taxon>Pterygota</taxon>
        <taxon>Neoptera</taxon>
        <taxon>Endopterygota</taxon>
        <taxon>Diptera</taxon>
        <taxon>Nematocera</taxon>
        <taxon>Culicoidea</taxon>
        <taxon>Culicidae</taxon>
        <taxon>Culicinae</taxon>
        <taxon>Aedini</taxon>
        <taxon>Aedes</taxon>
        <taxon>Stegomyia</taxon>
    </lineage>
</organism>
<protein>
    <submittedName>
        <fullName evidence="3">Uncharacterized protein</fullName>
    </submittedName>
</protein>
<sequence length="649" mass="73983">MVYPIINQSLNHSEDVSDRTNSLDMGKIKSNILSFYHWSSSGTSCKPVSSLKTILPNPVQFIIWLVVLSLCYCNASAIPDADPRVERAAPSNLTLKVNAVQTEMNRLIEALSSPSSPPVLNSLAPPERENAPGDGGFTRPPPGTTVTKLENEMKKMKEDIDKLLQSANITAEDKERLSGLEDTVKKLQKLIDDQRVQLEQKIENLQSLVEVLLATINTLRIELDDIKRKALLEEEDKKLRRLPSECIEAIKSHDFTTAASKLQQIEKDSTINMIVNSVYDHHVSNFDLILQFAEVVNVKQRSFLVYKALGYEMEINEHRDPIKMIELIKRLRNVIINNQSTSAQTKRDAQSFENSLQNSIKIVSKEKLKHALLNDVYETNDIKILSNSVYGISGKLFGSLITEVVNEVYGRMDTKKLLKYLSNHNYIQQSIPGYAAVFNKIRRSNNDALFNIAYYIKNAITAPTYASLDSENKSTLDQIKNSLPKSVRNAAFATKVCIENKKYPKNLFASGKYLHDGPRRMVFTWMPNNKREDRANEDKWNLIRTGDSFYFFNVAHREYMYSPSEYKDFKEGNDRRKVFTWTAGNPFESCKWNMEPVGDDVYIKSVVRSEYLYTSNRYKHKKVNQKIFTWIPGGPVGNGVWTIVDCSNA</sequence>
<evidence type="ECO:0000313" key="3">
    <source>
        <dbReference type="EnsemblMetazoa" id="AALFPA23_020393.P30104"/>
    </source>
</evidence>
<feature type="coiled-coil region" evidence="1">
    <location>
        <begin position="146"/>
        <end position="236"/>
    </location>
</feature>
<evidence type="ECO:0000313" key="4">
    <source>
        <dbReference type="Proteomes" id="UP000069940"/>
    </source>
</evidence>
<dbReference type="RefSeq" id="XP_019932568.3">
    <property type="nucleotide sequence ID" value="XM_020077009.3"/>
</dbReference>
<name>A0ABM1ZPD5_AEDAL</name>
<dbReference type="GeneID" id="109622612"/>
<evidence type="ECO:0000256" key="2">
    <source>
        <dbReference type="SAM" id="MobiDB-lite"/>
    </source>
</evidence>
<keyword evidence="1" id="KW-0175">Coiled coil</keyword>
<dbReference type="Proteomes" id="UP000069940">
    <property type="component" value="Unassembled WGS sequence"/>
</dbReference>
<feature type="compositionally biased region" description="Low complexity" evidence="2">
    <location>
        <begin position="113"/>
        <end position="125"/>
    </location>
</feature>
<accession>A0ABM1ZPD5</accession>
<reference evidence="4" key="1">
    <citation type="journal article" date="2015" name="Proc. Natl. Acad. Sci. U.S.A.">
        <title>Genome sequence of the Asian Tiger mosquito, Aedes albopictus, reveals insights into its biology, genetics, and evolution.</title>
        <authorList>
            <person name="Chen X.G."/>
            <person name="Jiang X."/>
            <person name="Gu J."/>
            <person name="Xu M."/>
            <person name="Wu Y."/>
            <person name="Deng Y."/>
            <person name="Zhang C."/>
            <person name="Bonizzoni M."/>
            <person name="Dermauw W."/>
            <person name="Vontas J."/>
            <person name="Armbruster P."/>
            <person name="Huang X."/>
            <person name="Yang Y."/>
            <person name="Zhang H."/>
            <person name="He W."/>
            <person name="Peng H."/>
            <person name="Liu Y."/>
            <person name="Wu K."/>
            <person name="Chen J."/>
            <person name="Lirakis M."/>
            <person name="Topalis P."/>
            <person name="Van Leeuwen T."/>
            <person name="Hall A.B."/>
            <person name="Jiang X."/>
            <person name="Thorpe C."/>
            <person name="Mueller R.L."/>
            <person name="Sun C."/>
            <person name="Waterhouse R.M."/>
            <person name="Yan G."/>
            <person name="Tu Z.J."/>
            <person name="Fang X."/>
            <person name="James A.A."/>
        </authorList>
    </citation>
    <scope>NUCLEOTIDE SEQUENCE [LARGE SCALE GENOMIC DNA]</scope>
    <source>
        <strain evidence="4">Foshan</strain>
    </source>
</reference>